<proteinExistence type="predicted"/>
<comment type="caution">
    <text evidence="1">The sequence shown here is derived from an EMBL/GenBank/DDBJ whole genome shotgun (WGS) entry which is preliminary data.</text>
</comment>
<accession>A0A8S1VMB8</accession>
<dbReference type="AlphaFoldDB" id="A0A8S1VMB8"/>
<sequence length="99" mass="11770">MQLYYELHDQHGNSHYLQSPASKQQLFVMQLQQFDSDVQVKQCSGQSTQFWYESTNYFCEMQVRHYELSSHPRQPGLVIQVQLGPQPSQQGVWQKQQRH</sequence>
<name>A0A8S1VMB8_PAROT</name>
<dbReference type="Proteomes" id="UP000683925">
    <property type="component" value="Unassembled WGS sequence"/>
</dbReference>
<keyword evidence="2" id="KW-1185">Reference proteome</keyword>
<organism evidence="1 2">
    <name type="scientific">Paramecium octaurelia</name>
    <dbReference type="NCBI Taxonomy" id="43137"/>
    <lineage>
        <taxon>Eukaryota</taxon>
        <taxon>Sar</taxon>
        <taxon>Alveolata</taxon>
        <taxon>Ciliophora</taxon>
        <taxon>Intramacronucleata</taxon>
        <taxon>Oligohymenophorea</taxon>
        <taxon>Peniculida</taxon>
        <taxon>Parameciidae</taxon>
        <taxon>Paramecium</taxon>
    </lineage>
</organism>
<reference evidence="1" key="1">
    <citation type="submission" date="2021-01" db="EMBL/GenBank/DDBJ databases">
        <authorList>
            <consortium name="Genoscope - CEA"/>
            <person name="William W."/>
        </authorList>
    </citation>
    <scope>NUCLEOTIDE SEQUENCE</scope>
</reference>
<evidence type="ECO:0000313" key="2">
    <source>
        <dbReference type="Proteomes" id="UP000683925"/>
    </source>
</evidence>
<evidence type="ECO:0000313" key="1">
    <source>
        <dbReference type="EMBL" id="CAD8179128.1"/>
    </source>
</evidence>
<protein>
    <submittedName>
        <fullName evidence="1">Uncharacterized protein</fullName>
    </submittedName>
</protein>
<gene>
    <name evidence="1" type="ORF">POCTA_138.1.T0720136</name>
</gene>
<dbReference type="EMBL" id="CAJJDP010000071">
    <property type="protein sequence ID" value="CAD8179128.1"/>
    <property type="molecule type" value="Genomic_DNA"/>
</dbReference>